<keyword evidence="5 6" id="KW-0067">ATP-binding</keyword>
<dbReference type="GO" id="GO:0009358">
    <property type="term" value="C:polyphosphate kinase complex"/>
    <property type="evidence" value="ECO:0007669"/>
    <property type="project" value="InterPro"/>
</dbReference>
<dbReference type="CDD" id="cd09168">
    <property type="entry name" value="PLDc_PaPPK1_C2_like"/>
    <property type="match status" value="1"/>
</dbReference>
<accession>A0A191ZHP1</accession>
<feature type="binding site" evidence="6">
    <location>
        <position position="571"/>
    </location>
    <ligand>
        <name>ATP</name>
        <dbReference type="ChEBI" id="CHEBI:30616"/>
    </ligand>
</feature>
<dbReference type="GO" id="GO:0005524">
    <property type="term" value="F:ATP binding"/>
    <property type="evidence" value="ECO:0007669"/>
    <property type="project" value="UniProtKB-KW"/>
</dbReference>
<dbReference type="Pfam" id="PF17941">
    <property type="entry name" value="PP_kinase_C_1"/>
    <property type="match status" value="1"/>
</dbReference>
<dbReference type="EC" id="2.7.4.1" evidence="6 7"/>
<dbReference type="SUPFAM" id="SSF56024">
    <property type="entry name" value="Phospholipase D/nuclease"/>
    <property type="match status" value="2"/>
</dbReference>
<evidence type="ECO:0000259" key="9">
    <source>
        <dbReference type="Pfam" id="PF13089"/>
    </source>
</evidence>
<feature type="binding site" evidence="6">
    <location>
        <position position="51"/>
    </location>
    <ligand>
        <name>ATP</name>
        <dbReference type="ChEBI" id="CHEBI:30616"/>
    </ligand>
</feature>
<dbReference type="PIRSF" id="PIRSF015589">
    <property type="entry name" value="PP_kinase"/>
    <property type="match status" value="1"/>
</dbReference>
<dbReference type="InterPro" id="IPR025198">
    <property type="entry name" value="PPK_N_dom"/>
</dbReference>
<evidence type="ECO:0000259" key="11">
    <source>
        <dbReference type="Pfam" id="PF17941"/>
    </source>
</evidence>
<keyword evidence="13" id="KW-1185">Reference proteome</keyword>
<dbReference type="Pfam" id="PF13089">
    <property type="entry name" value="PP_kinase_N"/>
    <property type="match status" value="1"/>
</dbReference>
<evidence type="ECO:0000259" key="10">
    <source>
        <dbReference type="Pfam" id="PF13090"/>
    </source>
</evidence>
<feature type="active site" description="Phosphohistidine intermediate" evidence="6">
    <location>
        <position position="442"/>
    </location>
</feature>
<dbReference type="NCBIfam" id="NF003921">
    <property type="entry name" value="PRK05443.2-2"/>
    <property type="match status" value="1"/>
</dbReference>
<dbReference type="Pfam" id="PF02503">
    <property type="entry name" value="PP_kinase"/>
    <property type="match status" value="1"/>
</dbReference>
<dbReference type="PANTHER" id="PTHR30218:SF0">
    <property type="entry name" value="POLYPHOSPHATE KINASE"/>
    <property type="match status" value="1"/>
</dbReference>
<organism evidence="12 13">
    <name type="scientific">Halothiobacillus diazotrophicus</name>
    <dbReference type="NCBI Taxonomy" id="1860122"/>
    <lineage>
        <taxon>Bacteria</taxon>
        <taxon>Pseudomonadati</taxon>
        <taxon>Pseudomonadota</taxon>
        <taxon>Gammaproteobacteria</taxon>
        <taxon>Chromatiales</taxon>
        <taxon>Halothiobacillaceae</taxon>
        <taxon>Halothiobacillus</taxon>
    </lineage>
</organism>
<comment type="catalytic activity">
    <reaction evidence="6 7">
        <text>[phosphate](n) + ATP = [phosphate](n+1) + ADP</text>
        <dbReference type="Rhea" id="RHEA:19573"/>
        <dbReference type="Rhea" id="RHEA-COMP:9859"/>
        <dbReference type="Rhea" id="RHEA-COMP:14280"/>
        <dbReference type="ChEBI" id="CHEBI:16838"/>
        <dbReference type="ChEBI" id="CHEBI:30616"/>
        <dbReference type="ChEBI" id="CHEBI:456216"/>
        <dbReference type="EC" id="2.7.4.1"/>
    </reaction>
</comment>
<feature type="domain" description="Polyphosphate kinase N-terminal" evidence="9">
    <location>
        <begin position="13"/>
        <end position="118"/>
    </location>
</feature>
<keyword evidence="6" id="KW-0460">Magnesium</keyword>
<dbReference type="STRING" id="1860122.A9404_08195"/>
<keyword evidence="4 6" id="KW-0418">Kinase</keyword>
<evidence type="ECO:0000256" key="3">
    <source>
        <dbReference type="ARBA" id="ARBA00022741"/>
    </source>
</evidence>
<dbReference type="PANTHER" id="PTHR30218">
    <property type="entry name" value="POLYPHOSPHATE KINASE"/>
    <property type="match status" value="1"/>
</dbReference>
<feature type="domain" description="Polyphosphate kinase C-terminal" evidence="11">
    <location>
        <begin position="337"/>
        <end position="500"/>
    </location>
</feature>
<dbReference type="KEGG" id="haz:A9404_08195"/>
<dbReference type="InterPro" id="IPR025200">
    <property type="entry name" value="PPK_C_dom2"/>
</dbReference>
<keyword evidence="1 6" id="KW-0597">Phosphoprotein</keyword>
<dbReference type="NCBIfam" id="NF003917">
    <property type="entry name" value="PRK05443.1-1"/>
    <property type="match status" value="1"/>
</dbReference>
<dbReference type="Gene3D" id="3.30.870.10">
    <property type="entry name" value="Endonuclease Chain A"/>
    <property type="match status" value="2"/>
</dbReference>
<dbReference type="EMBL" id="CP016027">
    <property type="protein sequence ID" value="ANJ67363.1"/>
    <property type="molecule type" value="Genomic_DNA"/>
</dbReference>
<feature type="domain" description="Polyphosphate kinase C-terminal" evidence="10">
    <location>
        <begin position="510"/>
        <end position="682"/>
    </location>
</feature>
<evidence type="ECO:0000256" key="2">
    <source>
        <dbReference type="ARBA" id="ARBA00022679"/>
    </source>
</evidence>
<protein>
    <recommendedName>
        <fullName evidence="6 7">Polyphosphate kinase</fullName>
        <ecNumber evidence="6 7">2.7.4.1</ecNumber>
    </recommendedName>
    <alternativeName>
        <fullName evidence="6">ATP-polyphosphate phosphotransferase</fullName>
    </alternativeName>
    <alternativeName>
        <fullName evidence="6">Polyphosphoric acid kinase</fullName>
    </alternativeName>
</protein>
<dbReference type="InterPro" id="IPR003414">
    <property type="entry name" value="PP_kinase"/>
</dbReference>
<dbReference type="SUPFAM" id="SSF140356">
    <property type="entry name" value="PPK N-terminal domain-like"/>
    <property type="match status" value="1"/>
</dbReference>
<comment type="PTM">
    <text evidence="6 7">An intermediate of this reaction is the autophosphorylated ppk in which a phosphate is covalently linked to a histidine residue through a N-P bond.</text>
</comment>
<evidence type="ECO:0000256" key="1">
    <source>
        <dbReference type="ARBA" id="ARBA00022553"/>
    </source>
</evidence>
<comment type="function">
    <text evidence="6 7">Catalyzes the reversible transfer of the terminal phosphate of ATP to form a long-chain polyphosphate (polyP).</text>
</comment>
<evidence type="ECO:0000313" key="12">
    <source>
        <dbReference type="EMBL" id="ANJ67363.1"/>
    </source>
</evidence>
<comment type="similarity">
    <text evidence="6 7">Belongs to the polyphosphate kinase 1 (PPK1) family.</text>
</comment>
<name>A0A191ZHP1_9GAMM</name>
<gene>
    <name evidence="6" type="primary">ppk</name>
    <name evidence="12" type="ORF">A9404_08195</name>
</gene>
<dbReference type="AlphaFoldDB" id="A0A191ZHP1"/>
<keyword evidence="2 6" id="KW-0808">Transferase</keyword>
<dbReference type="InterPro" id="IPR024953">
    <property type="entry name" value="PP_kinase_middle"/>
</dbReference>
<dbReference type="Gene3D" id="3.30.1840.10">
    <property type="entry name" value="Polyphosphate kinase middle domain"/>
    <property type="match status" value="1"/>
</dbReference>
<evidence type="ECO:0000256" key="7">
    <source>
        <dbReference type="RuleBase" id="RU003800"/>
    </source>
</evidence>
<dbReference type="Gene3D" id="1.20.58.310">
    <property type="entry name" value="Polyphosphate kinase N-terminal domain"/>
    <property type="match status" value="1"/>
</dbReference>
<dbReference type="GO" id="GO:0046872">
    <property type="term" value="F:metal ion binding"/>
    <property type="evidence" value="ECO:0007669"/>
    <property type="project" value="UniProtKB-KW"/>
</dbReference>
<evidence type="ECO:0000256" key="5">
    <source>
        <dbReference type="ARBA" id="ARBA00022840"/>
    </source>
</evidence>
<dbReference type="InterPro" id="IPR041108">
    <property type="entry name" value="PP_kinase_C_1"/>
</dbReference>
<dbReference type="InterPro" id="IPR036830">
    <property type="entry name" value="PP_kinase_middle_dom_sf"/>
</dbReference>
<dbReference type="Proteomes" id="UP000078596">
    <property type="component" value="Chromosome"/>
</dbReference>
<reference evidence="12 13" key="1">
    <citation type="submission" date="2016-06" db="EMBL/GenBank/DDBJ databases">
        <title>Insight into the functional genes involving in sulfur oxidation in Pearl River water.</title>
        <authorList>
            <person name="Luo J."/>
            <person name="Tan X."/>
            <person name="Lin W."/>
        </authorList>
    </citation>
    <scope>NUCLEOTIDE SEQUENCE [LARGE SCALE GENOMIC DNA]</scope>
    <source>
        <strain evidence="12 13">LS2</strain>
    </source>
</reference>
<dbReference type="GO" id="GO:0006799">
    <property type="term" value="P:polyphosphate biosynthetic process"/>
    <property type="evidence" value="ECO:0007669"/>
    <property type="project" value="UniProtKB-UniRule"/>
</dbReference>
<dbReference type="NCBIfam" id="TIGR03705">
    <property type="entry name" value="poly_P_kin"/>
    <property type="match status" value="1"/>
</dbReference>
<dbReference type="OrthoDB" id="9761456at2"/>
<evidence type="ECO:0000256" key="4">
    <source>
        <dbReference type="ARBA" id="ARBA00022777"/>
    </source>
</evidence>
<dbReference type="RefSeq" id="WP_066100073.1">
    <property type="nucleotide sequence ID" value="NZ_CP016027.1"/>
</dbReference>
<keyword evidence="6" id="KW-0479">Metal-binding</keyword>
<dbReference type="HAMAP" id="MF_00347">
    <property type="entry name" value="Polyphosphate_kinase"/>
    <property type="match status" value="1"/>
</dbReference>
<dbReference type="Pfam" id="PF13090">
    <property type="entry name" value="PP_kinase_C"/>
    <property type="match status" value="1"/>
</dbReference>
<evidence type="ECO:0000313" key="13">
    <source>
        <dbReference type="Proteomes" id="UP000078596"/>
    </source>
</evidence>
<feature type="binding site" evidence="6">
    <location>
        <position position="412"/>
    </location>
    <ligand>
        <name>Mg(2+)</name>
        <dbReference type="ChEBI" id="CHEBI:18420"/>
    </ligand>
</feature>
<proteinExistence type="inferred from homology"/>
<feature type="binding site" evidence="6">
    <location>
        <position position="599"/>
    </location>
    <ligand>
        <name>ATP</name>
        <dbReference type="ChEBI" id="CHEBI:30616"/>
    </ligand>
</feature>
<feature type="binding site" evidence="6">
    <location>
        <position position="382"/>
    </location>
    <ligand>
        <name>Mg(2+)</name>
        <dbReference type="ChEBI" id="CHEBI:18420"/>
    </ligand>
</feature>
<keyword evidence="3 6" id="KW-0547">Nucleotide-binding</keyword>
<feature type="domain" description="Polyphosphate kinase middle" evidence="8">
    <location>
        <begin position="128"/>
        <end position="310"/>
    </location>
</feature>
<dbReference type="GO" id="GO:0008976">
    <property type="term" value="F:polyphosphate kinase activity"/>
    <property type="evidence" value="ECO:0007669"/>
    <property type="project" value="UniProtKB-UniRule"/>
</dbReference>
<dbReference type="NCBIfam" id="NF003918">
    <property type="entry name" value="PRK05443.1-2"/>
    <property type="match status" value="1"/>
</dbReference>
<evidence type="ECO:0000259" key="8">
    <source>
        <dbReference type="Pfam" id="PF02503"/>
    </source>
</evidence>
<sequence>MTETLPAPVSPVFINRELSLIAFNRRVLELAQDTSLPLLERLKFLCISSANLDELFEVRVGSLTQQRRAGIDRPDDSGLTPVEQLSQVYTRAHELVRDQYHTLNDEIIPSLAESGIHFLRRTHWNEAQALWVKQFFRRELLPLLTPLGLDPAHPFPRILNKSLNFVVSLEGTDDYGREGWMAVVQAPRALPRIIRMDEEAAGSEESFVFLSSIIHAHVHELFPGMTVTGCYQFRVTRNSDLAIDVDDDEDLLKTLQGGLFERNYGDAVRLEVADNCPQEMIDFLCDRFKLGEQAVFQVHGPVNLNRLMALYGLVSRPDLKDAPFTPRIKSELGPESNIFETIEQRGAILLHHPYESFLPIIEFIRQAASDPKVVAIKMTLYRTGRDSAIVDALEAAARAGKEVTAVVELRARFDEEANIDITTRLQKAGAYVAYGIVGYKTHAKMALVLRRDGSRLKRFVHLGTGNYHPGTARIYTDFGLLTDDRFFGDDVNKLFMQLTGLGRGMRLKRLLQSPFTLHSGMLERIHRERDHALAGRKGLIRAKMNALIDRQIIEALYEASQAGVHIELIIRGVCCLQPGVPGLSENIHVRSVMGRFLEHPRVFYFLNDGDDELFLSSADWMPRNFFVRVESCFPIDAPEIKARVMNEAFERYLADNTGAWTLGPDGVYTRVKRHHNAKPRSAQQSLLDDLS</sequence>
<evidence type="ECO:0000256" key="6">
    <source>
        <dbReference type="HAMAP-Rule" id="MF_00347"/>
    </source>
</evidence>
<dbReference type="SUPFAM" id="SSF143724">
    <property type="entry name" value="PHP14-like"/>
    <property type="match status" value="1"/>
</dbReference>
<comment type="cofactor">
    <cofactor evidence="6">
        <name>Mg(2+)</name>
        <dbReference type="ChEBI" id="CHEBI:18420"/>
    </cofactor>
</comment>
<dbReference type="InterPro" id="IPR036832">
    <property type="entry name" value="PPK_N_dom_sf"/>
</dbReference>
<feature type="binding site" evidence="6">
    <location>
        <position position="475"/>
    </location>
    <ligand>
        <name>ATP</name>
        <dbReference type="ChEBI" id="CHEBI:30616"/>
    </ligand>
</feature>